<dbReference type="InterPro" id="IPR051607">
    <property type="entry name" value="Metallo-dep_hydrolases"/>
</dbReference>
<gene>
    <name evidence="6" type="ORF">L5515_010710</name>
</gene>
<evidence type="ECO:0000256" key="2">
    <source>
        <dbReference type="ARBA" id="ARBA00022723"/>
    </source>
</evidence>
<dbReference type="InterPro" id="IPR006680">
    <property type="entry name" value="Amidohydro-rel"/>
</dbReference>
<sequence length="438" mass="49547">MKKKTLRILKKKKRMNIRGKTLHVKYAWIDGKIEKNVSISVDESGKIVEINKKVFDDNVHLSNHLLVPGFVNTHSHAFHRHLRGKSEIGKSAADTFWKWRDNMYGLVAEVTKEKIYQYCLSTFKEMINAGITTVGEFHYVHHSEQKFDLDQSVIQAAIDSGIRIVLLQTLYERAGFDNPAVHPVQERFISSYEDFIENLEILRKRQEHPRVQIGVAAHSARAVPFENIKRLFEFANGEKIPFHIHLEEQPKEILDCQKWIGQKQGPSDILLSQMQLNKYFTAVHATFTPANNMVQFSKLGANVSICPCTEGYLGDGIPRINENLKISFGTDCNNRICFLEEMRWACFSQQMLNNSRSVCGLSPEKLLQCATIAGARALSLTSTTGNLEIGKYFDAVSFSLDSPLFANSLADTLIDSLVLSAGNREISHVFVAGVDRKT</sequence>
<evidence type="ECO:0000256" key="1">
    <source>
        <dbReference type="ARBA" id="ARBA00001947"/>
    </source>
</evidence>
<comment type="cofactor">
    <cofactor evidence="1">
        <name>Zn(2+)</name>
        <dbReference type="ChEBI" id="CHEBI:29105"/>
    </cofactor>
</comment>
<keyword evidence="2" id="KW-0479">Metal-binding</keyword>
<dbReference type="EMBL" id="CP092623">
    <property type="protein sequence ID" value="UMM27410.1"/>
    <property type="molecule type" value="Genomic_DNA"/>
</dbReference>
<organism evidence="6 7">
    <name type="scientific">Caenorhabditis briggsae</name>
    <dbReference type="NCBI Taxonomy" id="6238"/>
    <lineage>
        <taxon>Eukaryota</taxon>
        <taxon>Metazoa</taxon>
        <taxon>Ecdysozoa</taxon>
        <taxon>Nematoda</taxon>
        <taxon>Chromadorea</taxon>
        <taxon>Rhabditida</taxon>
        <taxon>Rhabditina</taxon>
        <taxon>Rhabditomorpha</taxon>
        <taxon>Rhabditoidea</taxon>
        <taxon>Rhabditidae</taxon>
        <taxon>Peloderinae</taxon>
        <taxon>Caenorhabditis</taxon>
    </lineage>
</organism>
<dbReference type="SUPFAM" id="SSF51338">
    <property type="entry name" value="Composite domain of metallo-dependent hydrolases"/>
    <property type="match status" value="1"/>
</dbReference>
<feature type="domain" description="Amidohydrolase-related" evidence="5">
    <location>
        <begin position="66"/>
        <end position="433"/>
    </location>
</feature>
<evidence type="ECO:0000259" key="5">
    <source>
        <dbReference type="Pfam" id="PF01979"/>
    </source>
</evidence>
<dbReference type="Gene3D" id="2.30.40.10">
    <property type="entry name" value="Urease, subunit C, domain 1"/>
    <property type="match status" value="1"/>
</dbReference>
<protein>
    <recommendedName>
        <fullName evidence="5">Amidohydrolase-related domain-containing protein</fullName>
    </recommendedName>
</protein>
<evidence type="ECO:0000256" key="4">
    <source>
        <dbReference type="ARBA" id="ARBA00022833"/>
    </source>
</evidence>
<reference evidence="6 7" key="1">
    <citation type="submission" date="2022-04" db="EMBL/GenBank/DDBJ databases">
        <title>Chromosome-level reference genomes for two strains of Caenorhabditis briggsae: an improved platform for comparative genomics.</title>
        <authorList>
            <person name="Stevens L."/>
            <person name="Andersen E."/>
        </authorList>
    </citation>
    <scope>NUCLEOTIDE SEQUENCE [LARGE SCALE GENOMIC DNA]</scope>
    <source>
        <strain evidence="6">VX34</strain>
        <tissue evidence="6">Whole-organism</tissue>
    </source>
</reference>
<dbReference type="InterPro" id="IPR032466">
    <property type="entry name" value="Metal_Hydrolase"/>
</dbReference>
<dbReference type="Gene3D" id="3.20.20.140">
    <property type="entry name" value="Metal-dependent hydrolases"/>
    <property type="match status" value="1"/>
</dbReference>
<evidence type="ECO:0000313" key="6">
    <source>
        <dbReference type="EMBL" id="UMM27410.1"/>
    </source>
</evidence>
<evidence type="ECO:0000256" key="3">
    <source>
        <dbReference type="ARBA" id="ARBA00022801"/>
    </source>
</evidence>
<dbReference type="SUPFAM" id="SSF51556">
    <property type="entry name" value="Metallo-dependent hydrolases"/>
    <property type="match status" value="1"/>
</dbReference>
<dbReference type="PANTHER" id="PTHR11271">
    <property type="entry name" value="GUANINE DEAMINASE"/>
    <property type="match status" value="1"/>
</dbReference>
<keyword evidence="7" id="KW-1185">Reference proteome</keyword>
<evidence type="ECO:0000313" key="7">
    <source>
        <dbReference type="Proteomes" id="UP000829354"/>
    </source>
</evidence>
<dbReference type="Proteomes" id="UP000829354">
    <property type="component" value="Chromosome IV"/>
</dbReference>
<dbReference type="Pfam" id="PF01979">
    <property type="entry name" value="Amidohydro_1"/>
    <property type="match status" value="1"/>
</dbReference>
<name>A0AAE9JFG9_CAEBR</name>
<dbReference type="GO" id="GO:0046872">
    <property type="term" value="F:metal ion binding"/>
    <property type="evidence" value="ECO:0007669"/>
    <property type="project" value="UniProtKB-KW"/>
</dbReference>
<keyword evidence="3" id="KW-0378">Hydrolase</keyword>
<dbReference type="AlphaFoldDB" id="A0AAE9JFG9"/>
<keyword evidence="4" id="KW-0862">Zinc</keyword>
<dbReference type="CDD" id="cd01313">
    <property type="entry name" value="Met_dep_hydrolase_E"/>
    <property type="match status" value="1"/>
</dbReference>
<proteinExistence type="predicted"/>
<dbReference type="PANTHER" id="PTHR11271:SF48">
    <property type="entry name" value="AMIDOHYDROLASE-RELATED DOMAIN-CONTAINING PROTEIN"/>
    <property type="match status" value="1"/>
</dbReference>
<dbReference type="GO" id="GO:0016810">
    <property type="term" value="F:hydrolase activity, acting on carbon-nitrogen (but not peptide) bonds"/>
    <property type="evidence" value="ECO:0007669"/>
    <property type="project" value="InterPro"/>
</dbReference>
<dbReference type="InterPro" id="IPR011059">
    <property type="entry name" value="Metal-dep_hydrolase_composite"/>
</dbReference>
<accession>A0AAE9JFG9</accession>